<gene>
    <name evidence="1" type="ORF">ACFFHT_03900</name>
</gene>
<dbReference type="EMBL" id="JBHLWA010000015">
    <property type="protein sequence ID" value="MFC0322704.1"/>
    <property type="molecule type" value="Genomic_DNA"/>
</dbReference>
<evidence type="ECO:0000313" key="2">
    <source>
        <dbReference type="Proteomes" id="UP001589769"/>
    </source>
</evidence>
<comment type="caution">
    <text evidence="1">The sequence shown here is derived from an EMBL/GenBank/DDBJ whole genome shotgun (WGS) entry which is preliminary data.</text>
</comment>
<dbReference type="Gene3D" id="3.40.50.720">
    <property type="entry name" value="NAD(P)-binding Rossmann-like Domain"/>
    <property type="match status" value="1"/>
</dbReference>
<keyword evidence="2" id="KW-1185">Reference proteome</keyword>
<evidence type="ECO:0000313" key="1">
    <source>
        <dbReference type="EMBL" id="MFC0322704.1"/>
    </source>
</evidence>
<name>A0ABV6HUZ2_9PAST</name>
<dbReference type="Proteomes" id="UP001589769">
    <property type="component" value="Unassembled WGS sequence"/>
</dbReference>
<reference evidence="1 2" key="1">
    <citation type="submission" date="2024-09" db="EMBL/GenBank/DDBJ databases">
        <authorList>
            <person name="Sun Q."/>
            <person name="Mori K."/>
        </authorList>
    </citation>
    <scope>NUCLEOTIDE SEQUENCE [LARGE SCALE GENOMIC DNA]</scope>
    <source>
        <strain evidence="1 2">CCM 7538</strain>
    </source>
</reference>
<sequence>ARYQSLLNLGVKKIYDRDHFNEPSRPLEKQQFAGVIDTVGGQILANLLSKVQYSGCVVCCGLAQSYQLNTTVMPFILRHIRLQGVDSVYFPLEQRKVVWQELAKLVADDYLQTFTREILLADVPVYGQKLLQHQLYGRTIVKVG</sequence>
<accession>A0ABV6HUZ2</accession>
<dbReference type="InterPro" id="IPR036291">
    <property type="entry name" value="NAD(P)-bd_dom_sf"/>
</dbReference>
<dbReference type="RefSeq" id="WP_382373665.1">
    <property type="nucleotide sequence ID" value="NZ_JBHLWA010000015.1"/>
</dbReference>
<proteinExistence type="predicted"/>
<dbReference type="Gene3D" id="3.90.180.10">
    <property type="entry name" value="Medium-chain alcohol dehydrogenases, catalytic domain"/>
    <property type="match status" value="1"/>
</dbReference>
<feature type="non-terminal residue" evidence="1">
    <location>
        <position position="1"/>
    </location>
</feature>
<dbReference type="SUPFAM" id="SSF51735">
    <property type="entry name" value="NAD(P)-binding Rossmann-fold domains"/>
    <property type="match status" value="1"/>
</dbReference>
<protein>
    <submittedName>
        <fullName evidence="1">Zinc-binding dehydrogenase</fullName>
    </submittedName>
</protein>
<organism evidence="1 2">
    <name type="scientific">Gallibacterium melopsittaci</name>
    <dbReference type="NCBI Taxonomy" id="516063"/>
    <lineage>
        <taxon>Bacteria</taxon>
        <taxon>Pseudomonadati</taxon>
        <taxon>Pseudomonadota</taxon>
        <taxon>Gammaproteobacteria</taxon>
        <taxon>Pasteurellales</taxon>
        <taxon>Pasteurellaceae</taxon>
        <taxon>Gallibacterium</taxon>
    </lineage>
</organism>